<sequence>MVDPELETDPIDDLMDHLEALLVDPERDTLTLRADESGGLQLSWASRGVNETMKLDRVEPNPRLMLLSALRLMRQATGR</sequence>
<proteinExistence type="predicted"/>
<protein>
    <submittedName>
        <fullName evidence="1">Uncharacterized protein</fullName>
    </submittedName>
</protein>
<evidence type="ECO:0000313" key="1">
    <source>
        <dbReference type="EMBL" id="KKN88153.1"/>
    </source>
</evidence>
<dbReference type="AlphaFoldDB" id="A0A0F9X955"/>
<accession>A0A0F9X955</accession>
<comment type="caution">
    <text evidence="1">The sequence shown here is derived from an EMBL/GenBank/DDBJ whole genome shotgun (WGS) entry which is preliminary data.</text>
</comment>
<organism evidence="1">
    <name type="scientific">marine sediment metagenome</name>
    <dbReference type="NCBI Taxonomy" id="412755"/>
    <lineage>
        <taxon>unclassified sequences</taxon>
        <taxon>metagenomes</taxon>
        <taxon>ecological metagenomes</taxon>
    </lineage>
</organism>
<gene>
    <name evidence="1" type="ORF">LCGC14_0252250</name>
</gene>
<dbReference type="EMBL" id="LAZR01000131">
    <property type="protein sequence ID" value="KKN88153.1"/>
    <property type="molecule type" value="Genomic_DNA"/>
</dbReference>
<reference evidence="1" key="1">
    <citation type="journal article" date="2015" name="Nature">
        <title>Complex archaea that bridge the gap between prokaryotes and eukaryotes.</title>
        <authorList>
            <person name="Spang A."/>
            <person name="Saw J.H."/>
            <person name="Jorgensen S.L."/>
            <person name="Zaremba-Niedzwiedzka K."/>
            <person name="Martijn J."/>
            <person name="Lind A.E."/>
            <person name="van Eijk R."/>
            <person name="Schleper C."/>
            <person name="Guy L."/>
            <person name="Ettema T.J."/>
        </authorList>
    </citation>
    <scope>NUCLEOTIDE SEQUENCE</scope>
</reference>
<name>A0A0F9X955_9ZZZZ</name>